<dbReference type="EMBL" id="MF285618">
    <property type="protein sequence ID" value="ATA65507.1"/>
    <property type="molecule type" value="Genomic_DNA"/>
</dbReference>
<proteinExistence type="predicted"/>
<evidence type="ECO:0000313" key="1">
    <source>
        <dbReference type="EMBL" id="ATA65507.1"/>
    </source>
</evidence>
<dbReference type="Proteomes" id="UP000223363">
    <property type="component" value="Segment"/>
</dbReference>
<protein>
    <submittedName>
        <fullName evidence="1">Uncharacterized protein</fullName>
    </submittedName>
</protein>
<gene>
    <name evidence="1" type="ORF">2050HW_00172</name>
</gene>
<accession>A0A289YVI0</accession>
<reference evidence="2" key="1">
    <citation type="submission" date="2017-06" db="EMBL/GenBank/DDBJ databases">
        <authorList>
            <person name="Zhao X."/>
        </authorList>
    </citation>
    <scope>NUCLEOTIDE SEQUENCE [LARGE SCALE GENOMIC DNA]</scope>
</reference>
<name>A0A289YVI0_9CAUD</name>
<sequence>MARSVLFIAIPVIIVTAVGYYQNLTANAKIASEIESMGYKGINLMQRTMDCSRGYSGEIFTGTSEKNERVYAAFCTADNQPPFIEVIRNSGEIK</sequence>
<keyword evidence="2" id="KW-1185">Reference proteome</keyword>
<evidence type="ECO:0000313" key="2">
    <source>
        <dbReference type="Proteomes" id="UP000223363"/>
    </source>
</evidence>
<organism evidence="1 2">
    <name type="scientific">Serratia phage vB_SmaM_ 2050HW</name>
    <dbReference type="NCBI Taxonomy" id="2024252"/>
    <lineage>
        <taxon>Viruses</taxon>
        <taxon>Duplodnaviria</taxon>
        <taxon>Heunggongvirae</taxon>
        <taxon>Uroviricota</taxon>
        <taxon>Caudoviricetes</taxon>
        <taxon>Chimalliviridae</taxon>
        <taxon>Moabitevirus</taxon>
        <taxon>Moabitevirus mv2050HW</taxon>
    </lineage>
</organism>